<dbReference type="Proteomes" id="UP000292052">
    <property type="component" value="Unassembled WGS sequence"/>
</dbReference>
<feature type="compositionally biased region" description="Basic and acidic residues" evidence="1">
    <location>
        <begin position="248"/>
        <end position="261"/>
    </location>
</feature>
<accession>A0A482W6R2</accession>
<sequence length="269" mass="30542">MRRDYVKAVNFINSCHKFVNTVIEKNNTDKANLFLLPMVTNFVPLFPYLVGKKPPKREKKEHEEIKKISEGKISSDVSKKTNERKTKSSFGVVSKAPSENEATSIDPAPVGDCEKNIQLQKDENKYTNQATDIVKEQIHQFMSTLQDDIVKATRERRLESPEQKCRNLDIVKQRLQELSKICCLQKDIKSNSQIVQFASLSQPPLIPTQNKNVVGNCNVIMLDTNFQEAKNKSDHEHPLKITGNDETSDSKSECSDIKSDSDTEINNES</sequence>
<comment type="caution">
    <text evidence="3">The sequence shown here is derived from an EMBL/GenBank/DDBJ whole genome shotgun (WGS) entry which is preliminary data.</text>
</comment>
<evidence type="ECO:0000313" key="3">
    <source>
        <dbReference type="EMBL" id="RZC40469.1"/>
    </source>
</evidence>
<keyword evidence="2" id="KW-0812">Transmembrane</keyword>
<organism evidence="3 4">
    <name type="scientific">Asbolus verrucosus</name>
    <name type="common">Desert ironclad beetle</name>
    <dbReference type="NCBI Taxonomy" id="1661398"/>
    <lineage>
        <taxon>Eukaryota</taxon>
        <taxon>Metazoa</taxon>
        <taxon>Ecdysozoa</taxon>
        <taxon>Arthropoda</taxon>
        <taxon>Hexapoda</taxon>
        <taxon>Insecta</taxon>
        <taxon>Pterygota</taxon>
        <taxon>Neoptera</taxon>
        <taxon>Endopterygota</taxon>
        <taxon>Coleoptera</taxon>
        <taxon>Polyphaga</taxon>
        <taxon>Cucujiformia</taxon>
        <taxon>Tenebrionidae</taxon>
        <taxon>Pimeliinae</taxon>
        <taxon>Asbolus</taxon>
    </lineage>
</organism>
<name>A0A482W6R2_ASBVE</name>
<keyword evidence="2" id="KW-0472">Membrane</keyword>
<feature type="compositionally biased region" description="Basic and acidic residues" evidence="1">
    <location>
        <begin position="229"/>
        <end position="239"/>
    </location>
</feature>
<keyword evidence="2" id="KW-1133">Transmembrane helix</keyword>
<reference evidence="3 4" key="1">
    <citation type="submission" date="2017-03" db="EMBL/GenBank/DDBJ databases">
        <title>Genome of the blue death feigning beetle - Asbolus verrucosus.</title>
        <authorList>
            <person name="Rider S.D."/>
        </authorList>
    </citation>
    <scope>NUCLEOTIDE SEQUENCE [LARGE SCALE GENOMIC DNA]</scope>
    <source>
        <strain evidence="3">Butters</strain>
        <tissue evidence="3">Head and leg muscle</tissue>
    </source>
</reference>
<feature type="transmembrane region" description="Helical" evidence="2">
    <location>
        <begin position="31"/>
        <end position="50"/>
    </location>
</feature>
<feature type="compositionally biased region" description="Basic and acidic residues" evidence="1">
    <location>
        <begin position="77"/>
        <end position="86"/>
    </location>
</feature>
<gene>
    <name evidence="3" type="ORF">BDFB_003885</name>
</gene>
<dbReference type="EMBL" id="QDEB01025969">
    <property type="protein sequence ID" value="RZC40469.1"/>
    <property type="molecule type" value="Genomic_DNA"/>
</dbReference>
<evidence type="ECO:0000256" key="2">
    <source>
        <dbReference type="SAM" id="Phobius"/>
    </source>
</evidence>
<feature type="region of interest" description="Disordered" evidence="1">
    <location>
        <begin position="74"/>
        <end position="112"/>
    </location>
</feature>
<protein>
    <submittedName>
        <fullName evidence="3">Uncharacterized protein</fullName>
    </submittedName>
</protein>
<dbReference type="AlphaFoldDB" id="A0A482W6R2"/>
<proteinExistence type="predicted"/>
<feature type="region of interest" description="Disordered" evidence="1">
    <location>
        <begin position="228"/>
        <end position="269"/>
    </location>
</feature>
<evidence type="ECO:0000313" key="4">
    <source>
        <dbReference type="Proteomes" id="UP000292052"/>
    </source>
</evidence>
<keyword evidence="4" id="KW-1185">Reference proteome</keyword>
<dbReference type="OrthoDB" id="6739028at2759"/>
<evidence type="ECO:0000256" key="1">
    <source>
        <dbReference type="SAM" id="MobiDB-lite"/>
    </source>
</evidence>